<organism evidence="1 2">
    <name type="scientific">Melastoma candidum</name>
    <dbReference type="NCBI Taxonomy" id="119954"/>
    <lineage>
        <taxon>Eukaryota</taxon>
        <taxon>Viridiplantae</taxon>
        <taxon>Streptophyta</taxon>
        <taxon>Embryophyta</taxon>
        <taxon>Tracheophyta</taxon>
        <taxon>Spermatophyta</taxon>
        <taxon>Magnoliopsida</taxon>
        <taxon>eudicotyledons</taxon>
        <taxon>Gunneridae</taxon>
        <taxon>Pentapetalae</taxon>
        <taxon>rosids</taxon>
        <taxon>malvids</taxon>
        <taxon>Myrtales</taxon>
        <taxon>Melastomataceae</taxon>
        <taxon>Melastomatoideae</taxon>
        <taxon>Melastomateae</taxon>
        <taxon>Melastoma</taxon>
    </lineage>
</organism>
<name>A0ACB9RH81_9MYRT</name>
<dbReference type="EMBL" id="CM042883">
    <property type="protein sequence ID" value="KAI4376969.1"/>
    <property type="molecule type" value="Genomic_DNA"/>
</dbReference>
<comment type="caution">
    <text evidence="1">The sequence shown here is derived from an EMBL/GenBank/DDBJ whole genome shotgun (WGS) entry which is preliminary data.</text>
</comment>
<protein>
    <submittedName>
        <fullName evidence="1">Uncharacterized protein</fullName>
    </submittedName>
</protein>
<keyword evidence="2" id="KW-1185">Reference proteome</keyword>
<accession>A0ACB9RH81</accession>
<dbReference type="Proteomes" id="UP001057402">
    <property type="component" value="Chromosome 4"/>
</dbReference>
<reference evidence="2" key="1">
    <citation type="journal article" date="2023" name="Front. Plant Sci.">
        <title>Chromosomal-level genome assembly of Melastoma candidum provides insights into trichome evolution.</title>
        <authorList>
            <person name="Zhong Y."/>
            <person name="Wu W."/>
            <person name="Sun C."/>
            <person name="Zou P."/>
            <person name="Liu Y."/>
            <person name="Dai S."/>
            <person name="Zhou R."/>
        </authorList>
    </citation>
    <scope>NUCLEOTIDE SEQUENCE [LARGE SCALE GENOMIC DNA]</scope>
</reference>
<proteinExistence type="predicted"/>
<sequence length="699" mass="75701">MKRGKDDEKVLGPMFPRLHVNDTEKRGPRAPPRNKMALYEQLSIPSQRFCPGVLPRISNSGNSVPAASSGLANSGQSMCYPLRMPQSARRSFHGDSKSCKTVVTAKAGQRKITGDEDDFTVPVYVQSGNSRFEKEKSKAQERSMSVAPNFRGKPARGNSSRGDGHESSPRSNPFQESSCKRKIGFDDNITGRISVESSEDPVTSETDNGNSSSTRHAQSQCLKIFRKSQEPNAVSSKCRDNIQSEEGHGLDYGFVGSLKDIDIGMSTRLSNDSQTQGVDSSPVDASVLREQCGDRVDVSLIVSGTVRGNNTSEASIVDSVSMAAEISPDDIVGVIGQKHFWNARKRIENQQRMFAVQVFELHRLIKVQKLIAESPHLLVEDQSIFGKTSVESSPANKLSSECINKCPSFVAKEKEGAEKPVQHHMEYSAENAVAKTSAPSTRSAAANQQADQGSYPRNFPVAPKPSDVSAGPWGYPQEPGHQWLIPVMSPSEGLIYKPFPAPGFTRPVCGGYGPYACPPFMGNFPSAAYGFPLHHHDQGMGFPTGAPPQGYFPSYGMPATSFNVSSSSVEQMDKPSGPVSSGQTGLMSRENTDKLQRESSSGSIPKEKHGPIARLKVRSAKGSELQGSTGSSPAQQTESPAPFSEAPSVAMTVGYSQSVEAEQPTRVIKVVPHNPRSARESVARIFQSIQKERKQYDSV</sequence>
<gene>
    <name evidence="1" type="ORF">MLD38_014669</name>
</gene>
<evidence type="ECO:0000313" key="2">
    <source>
        <dbReference type="Proteomes" id="UP001057402"/>
    </source>
</evidence>
<evidence type="ECO:0000313" key="1">
    <source>
        <dbReference type="EMBL" id="KAI4376969.1"/>
    </source>
</evidence>